<dbReference type="OMA" id="FHEYESL"/>
<organism evidence="3 4">
    <name type="scientific">Chara braunii</name>
    <name type="common">Braun's stonewort</name>
    <dbReference type="NCBI Taxonomy" id="69332"/>
    <lineage>
        <taxon>Eukaryota</taxon>
        <taxon>Viridiplantae</taxon>
        <taxon>Streptophyta</taxon>
        <taxon>Charophyceae</taxon>
        <taxon>Charales</taxon>
        <taxon>Characeae</taxon>
        <taxon>Chara</taxon>
    </lineage>
</organism>
<feature type="region of interest" description="Disordered" evidence="2">
    <location>
        <begin position="490"/>
        <end position="542"/>
    </location>
</feature>
<dbReference type="InterPro" id="IPR001619">
    <property type="entry name" value="Sec1-like"/>
</dbReference>
<evidence type="ECO:0000256" key="2">
    <source>
        <dbReference type="SAM" id="MobiDB-lite"/>
    </source>
</evidence>
<sequence length="986" mass="104938">MARPSFSSASYSIDLIEESRRPFFDVAPDIVGALVYLDDGAGELAHFNLGLPFLYGMGVRGICSLEDACIEDAAMSCNAAAQGAPEALAIFTTRLLSDSHRHILRALRVHRSVKRCSIFCAISEQAHSAYTDTPLGTDAYREYVELLQQDLDSSLGMEVDIRGLNRDRDPTGRIDRLGESDDVAAEEGGVQAGLARNEELGGGGWERRAAGSAEEASGFLTSDSSSLGSGAPGYRGMMGDGDNNQDGDGDDDDEDGRGGARRGSGDNTNAFVVDIRVQFFPNLFCALTPRVFVFPATGAMGEAAMSGVAGAGVGDHGSHCLSPALPAIDVGLPIDIDENLPPGVSLVAHGLSDMMNLLDLKPEIFCLGPTAHAVARVISGLQPRLDQLGNSRRQAAVILVDRTLDLISPCCHGDNLVDRMLACLPRRSARPPPARPPPSAAGQWAGRHVARKSVSSSAGVVARAPADIRARMGAEVFPLFELLPEPREQRTVLGGGGGGAAAARPGGAGTAAASASGDGGEAGRRRESAAPAPPPPSPGSQDLFLLLQERHSLLQEASAEKDTRLGQKFSSRRNSKILGGAIFQPGDRESLERVEALFLSKTKDVALAIRKLLMDTVKQEKLQVAPQAKPKLGTVSPAEIRACISAFASNPAVAYRHQGLLQLAAAVAAALEPAVVQRWEALLSSEKILFLSAGDRMETIVLQLRELVLSCRRSPGSKKGGPLPGGSMMMNLRDAMTLLIVGYGLIGDITSGGGGAGSGGLVGSVLGLEEEYALKEAVIDAILAGPPEAPLGFLRGLEEGLEAEWWRKSMRGSSKIRVSEGLAEDADKEEEKYRLQQLRLELRDRVDDVFRQLNLLATARKRLKNLRYLQELDKTTGAIVHVPLVRELLTKIYSRVDIPELEQSTSIMGRLFSLGRFGLQSRPKPSDYRTAILFVIGGITANEVKEAREAMQQVSGADGVELFIGGTTLLSSDDMYDQLLGSCAKY</sequence>
<dbReference type="AlphaFoldDB" id="A0A388LK92"/>
<dbReference type="Gramene" id="GBG82681">
    <property type="protein sequence ID" value="GBG82681"/>
    <property type="gene ID" value="CBR_g35046"/>
</dbReference>
<evidence type="ECO:0000313" key="4">
    <source>
        <dbReference type="Proteomes" id="UP000265515"/>
    </source>
</evidence>
<dbReference type="EMBL" id="BFEA01000414">
    <property type="protein sequence ID" value="GBG82681.1"/>
    <property type="molecule type" value="Genomic_DNA"/>
</dbReference>
<reference evidence="3 4" key="1">
    <citation type="journal article" date="2018" name="Cell">
        <title>The Chara Genome: Secondary Complexity and Implications for Plant Terrestrialization.</title>
        <authorList>
            <person name="Nishiyama T."/>
            <person name="Sakayama H."/>
            <person name="Vries J.D."/>
            <person name="Buschmann H."/>
            <person name="Saint-Marcoux D."/>
            <person name="Ullrich K.K."/>
            <person name="Haas F.B."/>
            <person name="Vanderstraeten L."/>
            <person name="Becker D."/>
            <person name="Lang D."/>
            <person name="Vosolsobe S."/>
            <person name="Rombauts S."/>
            <person name="Wilhelmsson P.K.I."/>
            <person name="Janitza P."/>
            <person name="Kern R."/>
            <person name="Heyl A."/>
            <person name="Rumpler F."/>
            <person name="Villalobos L.I.A.C."/>
            <person name="Clay J.M."/>
            <person name="Skokan R."/>
            <person name="Toyoda A."/>
            <person name="Suzuki Y."/>
            <person name="Kagoshima H."/>
            <person name="Schijlen E."/>
            <person name="Tajeshwar N."/>
            <person name="Catarino B."/>
            <person name="Hetherington A.J."/>
            <person name="Saltykova A."/>
            <person name="Bonnot C."/>
            <person name="Breuninger H."/>
            <person name="Symeonidi A."/>
            <person name="Radhakrishnan G.V."/>
            <person name="Van Nieuwerburgh F."/>
            <person name="Deforce D."/>
            <person name="Chang C."/>
            <person name="Karol K.G."/>
            <person name="Hedrich R."/>
            <person name="Ulvskov P."/>
            <person name="Glockner G."/>
            <person name="Delwiche C.F."/>
            <person name="Petrasek J."/>
            <person name="Van de Peer Y."/>
            <person name="Friml J."/>
            <person name="Beilby M."/>
            <person name="Dolan L."/>
            <person name="Kohara Y."/>
            <person name="Sugano S."/>
            <person name="Fujiyama A."/>
            <person name="Delaux P.-M."/>
            <person name="Quint M."/>
            <person name="TheiBen G."/>
            <person name="Hagemann M."/>
            <person name="Harholt J."/>
            <person name="Dunand C."/>
            <person name="Zachgo S."/>
            <person name="Langdale J."/>
            <person name="Maumus F."/>
            <person name="Straeten D.V.D."/>
            <person name="Gould S.B."/>
            <person name="Rensing S.A."/>
        </authorList>
    </citation>
    <scope>NUCLEOTIDE SEQUENCE [LARGE SCALE GENOMIC DNA]</scope>
    <source>
        <strain evidence="3 4">S276</strain>
    </source>
</reference>
<feature type="compositionally biased region" description="Low complexity" evidence="2">
    <location>
        <begin position="501"/>
        <end position="516"/>
    </location>
</feature>
<protein>
    <submittedName>
        <fullName evidence="3">Uncharacterized protein</fullName>
    </submittedName>
</protein>
<comment type="caution">
    <text evidence="3">The sequence shown here is derived from an EMBL/GenBank/DDBJ whole genome shotgun (WGS) entry which is preliminary data.</text>
</comment>
<comment type="similarity">
    <text evidence="1">Belongs to the STXBP/unc-18/SEC1 family.</text>
</comment>
<dbReference type="STRING" id="69332.A0A388LK92"/>
<keyword evidence="4" id="KW-1185">Reference proteome</keyword>
<feature type="compositionally biased region" description="Basic and acidic residues" evidence="2">
    <location>
        <begin position="162"/>
        <end position="179"/>
    </location>
</feature>
<feature type="region of interest" description="Disordered" evidence="2">
    <location>
        <begin position="162"/>
        <end position="265"/>
    </location>
</feature>
<evidence type="ECO:0000256" key="1">
    <source>
        <dbReference type="ARBA" id="ARBA00009884"/>
    </source>
</evidence>
<evidence type="ECO:0000313" key="3">
    <source>
        <dbReference type="EMBL" id="GBG82681.1"/>
    </source>
</evidence>
<dbReference type="PANTHER" id="PTHR11679">
    <property type="entry name" value="VESICLE PROTEIN SORTING-ASSOCIATED"/>
    <property type="match status" value="1"/>
</dbReference>
<dbReference type="Gene3D" id="3.40.50.1910">
    <property type="match status" value="2"/>
</dbReference>
<feature type="compositionally biased region" description="Acidic residues" evidence="2">
    <location>
        <begin position="243"/>
        <end position="255"/>
    </location>
</feature>
<gene>
    <name evidence="3" type="ORF">CBR_g35046</name>
</gene>
<name>A0A388LK92_CHABU</name>
<dbReference type="InterPro" id="IPR027482">
    <property type="entry name" value="Sec1-like_dom2"/>
</dbReference>
<dbReference type="InterPro" id="IPR036045">
    <property type="entry name" value="Sec1-like_sf"/>
</dbReference>
<dbReference type="OrthoDB" id="549905at2759"/>
<dbReference type="GO" id="GO:0016192">
    <property type="term" value="P:vesicle-mediated transport"/>
    <property type="evidence" value="ECO:0007669"/>
    <property type="project" value="InterPro"/>
</dbReference>
<accession>A0A388LK92</accession>
<proteinExistence type="inferred from homology"/>
<dbReference type="SUPFAM" id="SSF56815">
    <property type="entry name" value="Sec1/munc18-like (SM) proteins"/>
    <property type="match status" value="2"/>
</dbReference>
<dbReference type="Proteomes" id="UP000265515">
    <property type="component" value="Unassembled WGS sequence"/>
</dbReference>
<feature type="compositionally biased region" description="Polar residues" evidence="2">
    <location>
        <begin position="219"/>
        <end position="228"/>
    </location>
</feature>
<feature type="compositionally biased region" description="Gly residues" evidence="2">
    <location>
        <begin position="230"/>
        <end position="239"/>
    </location>
</feature>